<gene>
    <name evidence="1" type="ORF">BaRGS_00016198</name>
</gene>
<sequence length="92" mass="10362">HTPISTISLGYQIGTDKETGHLCDQREMHLESTWKFGREMWAGCRNDTPRHGFPVPAGMSVALTMQKLSDSIFLDTAGCMYSTTLRQHHIPQ</sequence>
<evidence type="ECO:0000313" key="2">
    <source>
        <dbReference type="Proteomes" id="UP001519460"/>
    </source>
</evidence>
<reference evidence="1 2" key="1">
    <citation type="journal article" date="2023" name="Sci. Data">
        <title>Genome assembly of the Korean intertidal mud-creeper Batillaria attramentaria.</title>
        <authorList>
            <person name="Patra A.K."/>
            <person name="Ho P.T."/>
            <person name="Jun S."/>
            <person name="Lee S.J."/>
            <person name="Kim Y."/>
            <person name="Won Y.J."/>
        </authorList>
    </citation>
    <scope>NUCLEOTIDE SEQUENCE [LARGE SCALE GENOMIC DNA]</scope>
    <source>
        <strain evidence="1">Wonlab-2016</strain>
    </source>
</reference>
<accession>A0ABD0KZE3</accession>
<keyword evidence="2" id="KW-1185">Reference proteome</keyword>
<protein>
    <submittedName>
        <fullName evidence="1">Uncharacterized protein</fullName>
    </submittedName>
</protein>
<evidence type="ECO:0000313" key="1">
    <source>
        <dbReference type="EMBL" id="KAK7492532.1"/>
    </source>
</evidence>
<organism evidence="1 2">
    <name type="scientific">Batillaria attramentaria</name>
    <dbReference type="NCBI Taxonomy" id="370345"/>
    <lineage>
        <taxon>Eukaryota</taxon>
        <taxon>Metazoa</taxon>
        <taxon>Spiralia</taxon>
        <taxon>Lophotrochozoa</taxon>
        <taxon>Mollusca</taxon>
        <taxon>Gastropoda</taxon>
        <taxon>Caenogastropoda</taxon>
        <taxon>Sorbeoconcha</taxon>
        <taxon>Cerithioidea</taxon>
        <taxon>Batillariidae</taxon>
        <taxon>Batillaria</taxon>
    </lineage>
</organism>
<comment type="caution">
    <text evidence="1">The sequence shown here is derived from an EMBL/GenBank/DDBJ whole genome shotgun (WGS) entry which is preliminary data.</text>
</comment>
<feature type="non-terminal residue" evidence="1">
    <location>
        <position position="1"/>
    </location>
</feature>
<dbReference type="AlphaFoldDB" id="A0ABD0KZE3"/>
<dbReference type="EMBL" id="JACVVK020000102">
    <property type="protein sequence ID" value="KAK7492532.1"/>
    <property type="molecule type" value="Genomic_DNA"/>
</dbReference>
<name>A0ABD0KZE3_9CAEN</name>
<proteinExistence type="predicted"/>
<dbReference type="Proteomes" id="UP001519460">
    <property type="component" value="Unassembled WGS sequence"/>
</dbReference>